<comment type="caution">
    <text evidence="2">The sequence shown here is derived from an EMBL/GenBank/DDBJ whole genome shotgun (WGS) entry which is preliminary data.</text>
</comment>
<accession>A0ABS8Q679</accession>
<dbReference type="NCBIfam" id="TIGR02913">
    <property type="entry name" value="HAF_rpt"/>
    <property type="match status" value="1"/>
</dbReference>
<evidence type="ECO:0000313" key="3">
    <source>
        <dbReference type="Proteomes" id="UP001179361"/>
    </source>
</evidence>
<keyword evidence="1" id="KW-0732">Signal</keyword>
<sequence>MELFRQGLRHLMLLLLAISGAAMAQTVAPSGQEAGRAGGAQVRYEVVELLPGTIGSYPRINAAGQVAVSMVIGGRTKGFFYDGAALRQLGFPGGGAVYANGLNDAGQVAGTALNKAGVERAFVWSARGGMRDLAAGKDSGSSYGMAINGRGVVTGSFQGGTRPFRWSAAGGLQDLGSTPAPSGGRVLNDGGVIAGVSTIDDETTRVFAWTRERGLIDIDTLGSIESSPVAVGAGGEVAGNRLASWDDGGDRPFLWTQAGGMRDLGIGRGSTAWVNAMTPGLHIAGAIGYPDGRQRAMSWTRRGGMRELGALGGRTSVARAVNARGQIVGFAENGAGAMRAFVWSERNGMLDLNRLLRRTPPGLVLEQALAINDSGVIVASANTGLVLLKPSSL</sequence>
<protein>
    <recommendedName>
        <fullName evidence="4">HAF repeat-containing protein</fullName>
    </recommendedName>
</protein>
<reference evidence="2" key="1">
    <citation type="submission" date="2021-11" db="EMBL/GenBank/DDBJ databases">
        <title>The complete genome of Massilia sp sp. G4R7.</title>
        <authorList>
            <person name="Liu L."/>
            <person name="Yue J."/>
            <person name="Yuan J."/>
            <person name="Yang F."/>
            <person name="Li L."/>
        </authorList>
    </citation>
    <scope>NUCLEOTIDE SEQUENCE</scope>
    <source>
        <strain evidence="2">G4R7</strain>
    </source>
</reference>
<keyword evidence="3" id="KW-1185">Reference proteome</keyword>
<organism evidence="2 3">
    <name type="scientific">Massilia phyllostachyos</name>
    <dbReference type="NCBI Taxonomy" id="2898585"/>
    <lineage>
        <taxon>Bacteria</taxon>
        <taxon>Pseudomonadati</taxon>
        <taxon>Pseudomonadota</taxon>
        <taxon>Betaproteobacteria</taxon>
        <taxon>Burkholderiales</taxon>
        <taxon>Oxalobacteraceae</taxon>
        <taxon>Telluria group</taxon>
        <taxon>Massilia</taxon>
    </lineage>
</organism>
<dbReference type="Proteomes" id="UP001179361">
    <property type="component" value="Unassembled WGS sequence"/>
</dbReference>
<dbReference type="RefSeq" id="WP_231058530.1">
    <property type="nucleotide sequence ID" value="NZ_JAJNOC010000003.1"/>
</dbReference>
<evidence type="ECO:0008006" key="4">
    <source>
        <dbReference type="Google" id="ProtNLM"/>
    </source>
</evidence>
<dbReference type="EMBL" id="JAJNOC010000003">
    <property type="protein sequence ID" value="MCD2517240.1"/>
    <property type="molecule type" value="Genomic_DNA"/>
</dbReference>
<gene>
    <name evidence="2" type="ORF">LQ564_13070</name>
</gene>
<name>A0ABS8Q679_9BURK</name>
<proteinExistence type="predicted"/>
<evidence type="ECO:0000313" key="2">
    <source>
        <dbReference type="EMBL" id="MCD2517240.1"/>
    </source>
</evidence>
<evidence type="ECO:0000256" key="1">
    <source>
        <dbReference type="SAM" id="SignalP"/>
    </source>
</evidence>
<feature type="signal peptide" evidence="1">
    <location>
        <begin position="1"/>
        <end position="24"/>
    </location>
</feature>
<dbReference type="InterPro" id="IPR014262">
    <property type="entry name" value="HAF_rpt"/>
</dbReference>
<feature type="chain" id="PRO_5046662456" description="HAF repeat-containing protein" evidence="1">
    <location>
        <begin position="25"/>
        <end position="393"/>
    </location>
</feature>